<evidence type="ECO:0000256" key="1">
    <source>
        <dbReference type="RuleBase" id="RU000383"/>
    </source>
</evidence>
<feature type="domain" description="Cyclin-like" evidence="3">
    <location>
        <begin position="32"/>
        <end position="144"/>
    </location>
</feature>
<comment type="similarity">
    <text evidence="1">Belongs to the cyclin family.</text>
</comment>
<dbReference type="GO" id="GO:0016538">
    <property type="term" value="F:cyclin-dependent protein serine/threonine kinase regulator activity"/>
    <property type="evidence" value="ECO:0007669"/>
    <property type="project" value="InterPro"/>
</dbReference>
<sequence>MLAPTEAFDTPPSRKDGVDEATEEQLRSFGVELIQRGGILLRVPQLTAVSAAALFQRFYFACSLADVNVRSAAAAALLLACKLEEHSRKVADVVNVFWRLKMRDMSDDGNPIFAGMPTPSLDSSGRDVSQLKHEVVRTERYILQQLGFEVGALLDTPHQYFLQYLSSLGCERRTLGQKAWSLLNDSMRTTVCCVHPAREIAAACIFLAARSLSIKLPMHPPWWETLDTNIEVMREIAEVIAVLYRKPAAKYVAIEKLKPLPPETPLATPVLCKSPSDDEKLAVDAERPAAPEDCVRERNAARVSDDSDSECQFVGPVVEFVDLHSDVLSMAKNAKTTIVRTLEPTVELEKKPEKERERRVETFTEADKRSKKQPKERDRGWDKDKDRDRDRRRRSSSRARGNERKPKVKGRSRSLSTSRSRSRSRKRPRSASATEQRGKLRQRVVRERAKRVPLSVE</sequence>
<dbReference type="Gene3D" id="1.10.472.10">
    <property type="entry name" value="Cyclin-like"/>
    <property type="match status" value="2"/>
</dbReference>
<evidence type="ECO:0000313" key="4">
    <source>
        <dbReference type="EMBL" id="CAD8857565.1"/>
    </source>
</evidence>
<dbReference type="Pfam" id="PF00134">
    <property type="entry name" value="Cyclin_N"/>
    <property type="match status" value="1"/>
</dbReference>
<dbReference type="AlphaFoldDB" id="A0A7S1FCQ9"/>
<dbReference type="InterPro" id="IPR043198">
    <property type="entry name" value="Cyclin/Ssn8"/>
</dbReference>
<proteinExistence type="inferred from homology"/>
<dbReference type="EMBL" id="HBFQ01044991">
    <property type="protein sequence ID" value="CAD8857565.1"/>
    <property type="molecule type" value="Transcribed_RNA"/>
</dbReference>
<dbReference type="SMART" id="SM00385">
    <property type="entry name" value="CYCLIN"/>
    <property type="match status" value="2"/>
</dbReference>
<gene>
    <name evidence="4" type="ORF">NSCI0253_LOCUS31917</name>
</gene>
<keyword evidence="1" id="KW-0195">Cyclin</keyword>
<feature type="region of interest" description="Disordered" evidence="2">
    <location>
        <begin position="347"/>
        <end position="457"/>
    </location>
</feature>
<dbReference type="SUPFAM" id="SSF47954">
    <property type="entry name" value="Cyclin-like"/>
    <property type="match status" value="2"/>
</dbReference>
<name>A0A7S1FCQ9_NOCSC</name>
<dbReference type="GO" id="GO:0006357">
    <property type="term" value="P:regulation of transcription by RNA polymerase II"/>
    <property type="evidence" value="ECO:0007669"/>
    <property type="project" value="InterPro"/>
</dbReference>
<evidence type="ECO:0000259" key="3">
    <source>
        <dbReference type="SMART" id="SM00385"/>
    </source>
</evidence>
<dbReference type="PANTHER" id="PTHR10026">
    <property type="entry name" value="CYCLIN"/>
    <property type="match status" value="1"/>
</dbReference>
<dbReference type="PIRSF" id="PIRSF036580">
    <property type="entry name" value="Cyclin_L"/>
    <property type="match status" value="1"/>
</dbReference>
<reference evidence="4" key="1">
    <citation type="submission" date="2021-01" db="EMBL/GenBank/DDBJ databases">
        <authorList>
            <person name="Corre E."/>
            <person name="Pelletier E."/>
            <person name="Niang G."/>
            <person name="Scheremetjew M."/>
            <person name="Finn R."/>
            <person name="Kale V."/>
            <person name="Holt S."/>
            <person name="Cochrane G."/>
            <person name="Meng A."/>
            <person name="Brown T."/>
            <person name="Cohen L."/>
        </authorList>
    </citation>
    <scope>NUCLEOTIDE SEQUENCE</scope>
</reference>
<feature type="compositionally biased region" description="Basic residues" evidence="2">
    <location>
        <begin position="420"/>
        <end position="429"/>
    </location>
</feature>
<feature type="compositionally biased region" description="Basic and acidic residues" evidence="2">
    <location>
        <begin position="347"/>
        <end position="389"/>
    </location>
</feature>
<organism evidence="4">
    <name type="scientific">Noctiluca scintillans</name>
    <name type="common">Sea sparkle</name>
    <name type="synonym">Red tide dinoflagellate</name>
    <dbReference type="NCBI Taxonomy" id="2966"/>
    <lineage>
        <taxon>Eukaryota</taxon>
        <taxon>Sar</taxon>
        <taxon>Alveolata</taxon>
        <taxon>Dinophyceae</taxon>
        <taxon>Noctilucales</taxon>
        <taxon>Noctilucaceae</taxon>
        <taxon>Noctiluca</taxon>
    </lineage>
</organism>
<dbReference type="InterPro" id="IPR013763">
    <property type="entry name" value="Cyclin-like_dom"/>
</dbReference>
<dbReference type="InterPro" id="IPR006671">
    <property type="entry name" value="Cyclin_N"/>
</dbReference>
<accession>A0A7S1FCQ9</accession>
<dbReference type="InterPro" id="IPR036915">
    <property type="entry name" value="Cyclin-like_sf"/>
</dbReference>
<feature type="compositionally biased region" description="Basic residues" evidence="2">
    <location>
        <begin position="439"/>
        <end position="451"/>
    </location>
</feature>
<evidence type="ECO:0000256" key="2">
    <source>
        <dbReference type="SAM" id="MobiDB-lite"/>
    </source>
</evidence>
<dbReference type="CDD" id="cd20533">
    <property type="entry name" value="CYCLIN_CCNL_rpt2"/>
    <property type="match status" value="1"/>
</dbReference>
<feature type="domain" description="Cyclin-like" evidence="3">
    <location>
        <begin position="159"/>
        <end position="242"/>
    </location>
</feature>
<protein>
    <recommendedName>
        <fullName evidence="3">Cyclin-like domain-containing protein</fullName>
    </recommendedName>
</protein>